<dbReference type="Proteomes" id="UP000624703">
    <property type="component" value="Unassembled WGS sequence"/>
</dbReference>
<reference evidence="3" key="1">
    <citation type="submission" date="2021-01" db="EMBL/GenBank/DDBJ databases">
        <title>Modified the classification status of verrucomicrobia.</title>
        <authorList>
            <person name="Feng X."/>
        </authorList>
    </citation>
    <scope>NUCLEOTIDE SEQUENCE</scope>
    <source>
        <strain evidence="3">_KCTC 22039</strain>
    </source>
</reference>
<evidence type="ECO:0000313" key="3">
    <source>
        <dbReference type="EMBL" id="MBK1792631.1"/>
    </source>
</evidence>
<dbReference type="InterPro" id="IPR029010">
    <property type="entry name" value="ThuA-like"/>
</dbReference>
<dbReference type="SUPFAM" id="SSF52317">
    <property type="entry name" value="Class I glutamine amidotransferase-like"/>
    <property type="match status" value="1"/>
</dbReference>
<evidence type="ECO:0000256" key="1">
    <source>
        <dbReference type="SAM" id="SignalP"/>
    </source>
</evidence>
<name>A0A8J7MGW2_9BACT</name>
<evidence type="ECO:0000259" key="2">
    <source>
        <dbReference type="Pfam" id="PF06283"/>
    </source>
</evidence>
<feature type="chain" id="PRO_5035256981" evidence="1">
    <location>
        <begin position="21"/>
        <end position="322"/>
    </location>
</feature>
<proteinExistence type="predicted"/>
<evidence type="ECO:0000313" key="4">
    <source>
        <dbReference type="Proteomes" id="UP000624703"/>
    </source>
</evidence>
<keyword evidence="1" id="KW-0732">Signal</keyword>
<dbReference type="EMBL" id="JAENIM010000046">
    <property type="protein sequence ID" value="MBK1792631.1"/>
    <property type="molecule type" value="Genomic_DNA"/>
</dbReference>
<feature type="domain" description="ThuA-like" evidence="2">
    <location>
        <begin position="59"/>
        <end position="305"/>
    </location>
</feature>
<dbReference type="Pfam" id="PF06283">
    <property type="entry name" value="ThuA"/>
    <property type="match status" value="1"/>
</dbReference>
<gene>
    <name evidence="3" type="ORF">JIN82_15810</name>
</gene>
<organism evidence="3 4">
    <name type="scientific">Persicirhabdus sediminis</name>
    <dbReference type="NCBI Taxonomy" id="454144"/>
    <lineage>
        <taxon>Bacteria</taxon>
        <taxon>Pseudomonadati</taxon>
        <taxon>Verrucomicrobiota</taxon>
        <taxon>Verrucomicrobiia</taxon>
        <taxon>Verrucomicrobiales</taxon>
        <taxon>Verrucomicrobiaceae</taxon>
        <taxon>Persicirhabdus</taxon>
    </lineage>
</organism>
<keyword evidence="4" id="KW-1185">Reference proteome</keyword>
<dbReference type="InterPro" id="IPR029062">
    <property type="entry name" value="Class_I_gatase-like"/>
</dbReference>
<dbReference type="PANTHER" id="PTHR40469">
    <property type="entry name" value="SECRETED GLYCOSYL HYDROLASE"/>
    <property type="match status" value="1"/>
</dbReference>
<sequence>MKSLIVGLFFCAAGLLFSSAAEDVPVAQDEIVPPNDAWVNKIRSLAPAEASVKPAKPRKVLLYSEATGYQHDVIPHVVEVLKVLAEKTQAFEIVESSDIADFASDSLANYDAVILNNTCSARPERNLFLDVLRSEERFARLSDEKREAIASGLEKDLLSFVRSGKGIVGIHGAINILNNSDDFSRMMGGSFDMHPKRQDLTLIPVEPAHPLLAAFDGQSFSHNDEPYIFKNDYQKMNFRPLLEMDISSLDEQTQEHKKVVGMKRYVAWIKPFGAGRVFYVSPSHQPESYESAKMLQFYLDGIQYALGDLACDDSVVGVKESE</sequence>
<feature type="signal peptide" evidence="1">
    <location>
        <begin position="1"/>
        <end position="20"/>
    </location>
</feature>
<dbReference type="RefSeq" id="WP_200312642.1">
    <property type="nucleotide sequence ID" value="NZ_JAENIM010000046.1"/>
</dbReference>
<accession>A0A8J7MGW2</accession>
<protein>
    <submittedName>
        <fullName evidence="3">ThuA domain-containing protein</fullName>
    </submittedName>
</protein>
<dbReference type="PANTHER" id="PTHR40469:SF2">
    <property type="entry name" value="GALACTOSE-BINDING DOMAIN-LIKE SUPERFAMILY PROTEIN"/>
    <property type="match status" value="1"/>
</dbReference>
<dbReference type="AlphaFoldDB" id="A0A8J7MGW2"/>
<dbReference type="Gene3D" id="3.40.50.880">
    <property type="match status" value="1"/>
</dbReference>
<comment type="caution">
    <text evidence="3">The sequence shown here is derived from an EMBL/GenBank/DDBJ whole genome shotgun (WGS) entry which is preliminary data.</text>
</comment>